<dbReference type="Proteomes" id="UP000481087">
    <property type="component" value="Unassembled WGS sequence"/>
</dbReference>
<dbReference type="AlphaFoldDB" id="A0A6L8V3P0"/>
<evidence type="ECO:0000313" key="3">
    <source>
        <dbReference type="Proteomes" id="UP000481087"/>
    </source>
</evidence>
<dbReference type="PROSITE" id="PS51257">
    <property type="entry name" value="PROKAR_LIPOPROTEIN"/>
    <property type="match status" value="1"/>
</dbReference>
<feature type="compositionally biased region" description="Polar residues" evidence="1">
    <location>
        <begin position="73"/>
        <end position="86"/>
    </location>
</feature>
<gene>
    <name evidence="2" type="ORF">GQF01_19025</name>
</gene>
<dbReference type="EMBL" id="WTUZ01000021">
    <property type="protein sequence ID" value="MZQ84211.1"/>
    <property type="molecule type" value="Genomic_DNA"/>
</dbReference>
<dbReference type="RefSeq" id="WP_161408341.1">
    <property type="nucleotide sequence ID" value="NZ_WTUZ01000021.1"/>
</dbReference>
<accession>A0A6L8V3P0</accession>
<protein>
    <recommendedName>
        <fullName evidence="4">Lipoprotein</fullName>
    </recommendedName>
</protein>
<reference evidence="2 3" key="1">
    <citation type="submission" date="2019-12" db="EMBL/GenBank/DDBJ databases">
        <title>Paenibacillus sp. nov. sp. isolated from soil.</title>
        <authorList>
            <person name="Kim J."/>
            <person name="Jeong S.E."/>
            <person name="Jung H.S."/>
            <person name="Jeon C.O."/>
        </authorList>
    </citation>
    <scope>NUCLEOTIDE SEQUENCE [LARGE SCALE GENOMIC DNA]</scope>
    <source>
        <strain evidence="2 3">5J-6</strain>
    </source>
</reference>
<comment type="caution">
    <text evidence="2">The sequence shown here is derived from an EMBL/GenBank/DDBJ whole genome shotgun (WGS) entry which is preliminary data.</text>
</comment>
<evidence type="ECO:0000256" key="1">
    <source>
        <dbReference type="SAM" id="MobiDB-lite"/>
    </source>
</evidence>
<organism evidence="2 3">
    <name type="scientific">Paenibacillus silvestris</name>
    <dbReference type="NCBI Taxonomy" id="2606219"/>
    <lineage>
        <taxon>Bacteria</taxon>
        <taxon>Bacillati</taxon>
        <taxon>Bacillota</taxon>
        <taxon>Bacilli</taxon>
        <taxon>Bacillales</taxon>
        <taxon>Paenibacillaceae</taxon>
        <taxon>Paenibacillus</taxon>
    </lineage>
</organism>
<evidence type="ECO:0000313" key="2">
    <source>
        <dbReference type="EMBL" id="MZQ84211.1"/>
    </source>
</evidence>
<feature type="region of interest" description="Disordered" evidence="1">
    <location>
        <begin position="73"/>
        <end position="94"/>
    </location>
</feature>
<keyword evidence="3" id="KW-1185">Reference proteome</keyword>
<evidence type="ECO:0008006" key="4">
    <source>
        <dbReference type="Google" id="ProtNLM"/>
    </source>
</evidence>
<name>A0A6L8V3P0_9BACL</name>
<sequence length="123" mass="13792">MRRWIVALIGVVSLLGLIGCSKTIEFTGKTEEWQVVCSVHPSNHVKAFVITYMGKDSQPVENVSYSFIESKNFSQSGTSETNSKNLKMSGKSTEETPYVEEDSFKLHIKWNDKEDTIAVVKKG</sequence>
<proteinExistence type="predicted"/>